<sequence>MQHTILFNQPSNIIRRIPFRYDYSFSRYFSINKCNLTTARYLATTTINRSEIHVNTAPIEFTSNICFTRRELKRKHLLDEKSQVKVKYPFKVKELDETELILRKMAHSHVEPPPANSILSKTTWTPYIQLTKPRLTILVMLSAICSYALSPNAASMLQLLSLTAGTTLCSGAANAINMGREPEFDRQMTRTQKRPVVTGAVTPLQAYEFAAAIGTLGVYSLYFGVNPTVATLGALNIVLYSWIYTSLKRKHIINTWVGGLVGAIPPLMGWAAASSLADPGAWCLAALLYAWQFPHFNTLSHNIRNEYKNAGYVMTAWKNPKLNARVTLRYSLLMFPLCIGLSYFNVTDWFYVVDSSIANAWLTFWAFKFYWQQHKNYSKNVHTDKVKFNNGLQLSRIFARKTTMASIVHLPAVLLLAIFHKKDRWKWLFEDGKFS</sequence>
<dbReference type="InterPro" id="IPR006369">
    <property type="entry name" value="Protohaem_IX_farnesylTrfase"/>
</dbReference>
<dbReference type="FunFam" id="1.10.357.140:FF:000004">
    <property type="entry name" value="Protoheme IX farnesyltransferase, mitochondrial"/>
    <property type="match status" value="1"/>
</dbReference>
<dbReference type="HAMAP" id="MF_00154">
    <property type="entry name" value="CyoE_CtaB"/>
    <property type="match status" value="1"/>
</dbReference>
<keyword evidence="6 12" id="KW-1133">Transmembrane helix</keyword>
<dbReference type="STRING" id="1071382.H2AQG1"/>
<dbReference type="InterPro" id="IPR044878">
    <property type="entry name" value="UbiA_sf"/>
</dbReference>
<dbReference type="FunCoup" id="H2AQG1">
    <property type="interactions" value="867"/>
</dbReference>
<comment type="similarity">
    <text evidence="11">Belongs to the ubiA prenyltransferase family.</text>
</comment>
<keyword evidence="8 11" id="KW-0350">Heme biosynthesis</keyword>
<proteinExistence type="inferred from homology"/>
<dbReference type="InterPro" id="IPR030470">
    <property type="entry name" value="UbiA_prenylTrfase_CS"/>
</dbReference>
<dbReference type="NCBIfam" id="TIGR01473">
    <property type="entry name" value="cyoE_ctaB"/>
    <property type="match status" value="1"/>
</dbReference>
<feature type="transmembrane region" description="Helical" evidence="12">
    <location>
        <begin position="279"/>
        <end position="299"/>
    </location>
</feature>
<dbReference type="InterPro" id="IPR016315">
    <property type="entry name" value="Protohaem_IX_farnesylTrfase_mt"/>
</dbReference>
<evidence type="ECO:0000256" key="1">
    <source>
        <dbReference type="ARBA" id="ARBA00004225"/>
    </source>
</evidence>
<evidence type="ECO:0000256" key="7">
    <source>
        <dbReference type="ARBA" id="ARBA00023128"/>
    </source>
</evidence>
<evidence type="ECO:0000256" key="3">
    <source>
        <dbReference type="ARBA" id="ARBA00022679"/>
    </source>
</evidence>
<dbReference type="GO" id="GO:0031966">
    <property type="term" value="C:mitochondrial membrane"/>
    <property type="evidence" value="ECO:0007669"/>
    <property type="project" value="UniProtKB-SubCell"/>
</dbReference>
<dbReference type="GeneID" id="13883071"/>
<dbReference type="CDD" id="cd13957">
    <property type="entry name" value="PT_UbiA_Cox10"/>
    <property type="match status" value="1"/>
</dbReference>
<evidence type="ECO:0000256" key="2">
    <source>
        <dbReference type="ARBA" id="ARBA00016335"/>
    </source>
</evidence>
<protein>
    <recommendedName>
        <fullName evidence="2 11">Protoheme IX farnesyltransferase, mitochondrial</fullName>
        <ecNumber evidence="11">2.5.1.-</ecNumber>
    </recommendedName>
    <alternativeName>
        <fullName evidence="10 11">Heme O synthase</fullName>
    </alternativeName>
</protein>
<dbReference type="InParanoid" id="H2AQG1"/>
<dbReference type="InterPro" id="IPR000537">
    <property type="entry name" value="UbiA_prenyltransferase"/>
</dbReference>
<dbReference type="PANTHER" id="PTHR43448:SF2">
    <property type="entry name" value="PROTOHEME IX FARNESYLTRANSFERASE, MITOCHONDRIAL"/>
    <property type="match status" value="1"/>
</dbReference>
<feature type="transmembrane region" description="Helical" evidence="12">
    <location>
        <begin position="228"/>
        <end position="245"/>
    </location>
</feature>
<dbReference type="AlphaFoldDB" id="H2AQG1"/>
<dbReference type="PIRSF" id="PIRSF001773">
    <property type="entry name" value="COX10"/>
    <property type="match status" value="1"/>
</dbReference>
<keyword evidence="9 11" id="KW-0472">Membrane</keyword>
<dbReference type="RefSeq" id="XP_003955746.1">
    <property type="nucleotide sequence ID" value="XM_003955697.1"/>
</dbReference>
<dbReference type="OrthoDB" id="5211at2759"/>
<evidence type="ECO:0000256" key="10">
    <source>
        <dbReference type="ARBA" id="ARBA00030253"/>
    </source>
</evidence>
<organism evidence="13 14">
    <name type="scientific">Kazachstania africana (strain ATCC 22294 / BCRC 22015 / CBS 2517 / CECT 1963 / NBRC 1671 / NRRL Y-8276)</name>
    <name type="common">Yeast</name>
    <name type="synonym">Kluyveromyces africanus</name>
    <dbReference type="NCBI Taxonomy" id="1071382"/>
    <lineage>
        <taxon>Eukaryota</taxon>
        <taxon>Fungi</taxon>
        <taxon>Dikarya</taxon>
        <taxon>Ascomycota</taxon>
        <taxon>Saccharomycotina</taxon>
        <taxon>Saccharomycetes</taxon>
        <taxon>Saccharomycetales</taxon>
        <taxon>Saccharomycetaceae</taxon>
        <taxon>Kazachstania</taxon>
    </lineage>
</organism>
<dbReference type="EC" id="2.5.1.-" evidence="11"/>
<feature type="transmembrane region" description="Helical" evidence="12">
    <location>
        <begin position="326"/>
        <end position="344"/>
    </location>
</feature>
<accession>H2AQG1</accession>
<keyword evidence="4 12" id="KW-0812">Transmembrane</keyword>
<keyword evidence="7 11" id="KW-0496">Mitochondrion</keyword>
<reference evidence="13 14" key="1">
    <citation type="journal article" date="2011" name="Proc. Natl. Acad. Sci. U.S.A.">
        <title>Evolutionary erosion of yeast sex chromosomes by mating-type switching accidents.</title>
        <authorList>
            <person name="Gordon J.L."/>
            <person name="Armisen D."/>
            <person name="Proux-Wera E."/>
            <person name="Oheigeartaigh S.S."/>
            <person name="Byrne K.P."/>
            <person name="Wolfe K.H."/>
        </authorList>
    </citation>
    <scope>NUCLEOTIDE SEQUENCE [LARGE SCALE GENOMIC DNA]</scope>
    <source>
        <strain evidence="14">ATCC 22294 / BCRC 22015 / CBS 2517 / CECT 1963 / NBRC 1671 / NRRL Y-8276</strain>
    </source>
</reference>
<evidence type="ECO:0000256" key="9">
    <source>
        <dbReference type="ARBA" id="ARBA00023136"/>
    </source>
</evidence>
<feature type="transmembrane region" description="Helical" evidence="12">
    <location>
        <begin position="196"/>
        <end position="222"/>
    </location>
</feature>
<comment type="function">
    <text evidence="11">Converts protoheme IX and farnesyl diphosphate to heme O.</text>
</comment>
<dbReference type="HOGENOM" id="CLU_029631_2_1_1"/>
<dbReference type="EMBL" id="HE650822">
    <property type="protein sequence ID" value="CCF56611.1"/>
    <property type="molecule type" value="Genomic_DNA"/>
</dbReference>
<evidence type="ECO:0000256" key="8">
    <source>
        <dbReference type="ARBA" id="ARBA00023133"/>
    </source>
</evidence>
<dbReference type="GO" id="GO:0006784">
    <property type="term" value="P:heme A biosynthetic process"/>
    <property type="evidence" value="ECO:0007669"/>
    <property type="project" value="EnsemblFungi"/>
</dbReference>
<evidence type="ECO:0000256" key="12">
    <source>
        <dbReference type="SAM" id="Phobius"/>
    </source>
</evidence>
<keyword evidence="3 11" id="KW-0808">Transferase</keyword>
<comment type="subcellular location">
    <subcellularLocation>
        <location evidence="1">Mitochondrion membrane</location>
        <topology evidence="1">Multi-pass membrane protein</topology>
    </subcellularLocation>
</comment>
<dbReference type="Gene3D" id="1.10.357.140">
    <property type="entry name" value="UbiA prenyltransferase"/>
    <property type="match status" value="1"/>
</dbReference>
<dbReference type="Pfam" id="PF01040">
    <property type="entry name" value="UbiA"/>
    <property type="match status" value="1"/>
</dbReference>
<dbReference type="GO" id="GO:0008495">
    <property type="term" value="F:protoheme IX farnesyltransferase activity"/>
    <property type="evidence" value="ECO:0007669"/>
    <property type="project" value="InterPro"/>
</dbReference>
<feature type="transmembrane region" description="Helical" evidence="12">
    <location>
        <begin position="252"/>
        <end position="273"/>
    </location>
</feature>
<dbReference type="Proteomes" id="UP000005220">
    <property type="component" value="Chromosome 2"/>
</dbReference>
<evidence type="ECO:0000256" key="11">
    <source>
        <dbReference type="PIRNR" id="PIRNR001773"/>
    </source>
</evidence>
<evidence type="ECO:0000313" key="13">
    <source>
        <dbReference type="EMBL" id="CCF56611.1"/>
    </source>
</evidence>
<keyword evidence="14" id="KW-1185">Reference proteome</keyword>
<dbReference type="eggNOG" id="KOG1380">
    <property type="taxonomic scope" value="Eukaryota"/>
</dbReference>
<evidence type="ECO:0000256" key="4">
    <source>
        <dbReference type="ARBA" id="ARBA00022692"/>
    </source>
</evidence>
<feature type="transmembrane region" description="Helical" evidence="12">
    <location>
        <begin position="402"/>
        <end position="420"/>
    </location>
</feature>
<feature type="transmembrane region" description="Helical" evidence="12">
    <location>
        <begin position="350"/>
        <end position="371"/>
    </location>
</feature>
<evidence type="ECO:0000313" key="14">
    <source>
        <dbReference type="Proteomes" id="UP000005220"/>
    </source>
</evidence>
<dbReference type="PROSITE" id="PS00943">
    <property type="entry name" value="UBIA"/>
    <property type="match status" value="1"/>
</dbReference>
<name>H2AQG1_KAZAF</name>
<evidence type="ECO:0000256" key="6">
    <source>
        <dbReference type="ARBA" id="ARBA00022989"/>
    </source>
</evidence>
<dbReference type="PANTHER" id="PTHR43448">
    <property type="entry name" value="PROTOHEME IX FARNESYLTRANSFERASE, MITOCHONDRIAL"/>
    <property type="match status" value="1"/>
</dbReference>
<gene>
    <name evidence="13" type="primary">KAFR0B03150</name>
    <name evidence="13" type="ORF">KAFR_0B03150</name>
</gene>
<dbReference type="KEGG" id="kaf:KAFR_0B03150"/>
<keyword evidence="5" id="KW-0809">Transit peptide</keyword>
<evidence type="ECO:0000256" key="5">
    <source>
        <dbReference type="ARBA" id="ARBA00022946"/>
    </source>
</evidence>